<evidence type="ECO:0000256" key="1">
    <source>
        <dbReference type="ARBA" id="ARBA00004123"/>
    </source>
</evidence>
<organism evidence="7">
    <name type="scientific">Echinostoma caproni</name>
    <dbReference type="NCBI Taxonomy" id="27848"/>
    <lineage>
        <taxon>Eukaryota</taxon>
        <taxon>Metazoa</taxon>
        <taxon>Spiralia</taxon>
        <taxon>Lophotrochozoa</taxon>
        <taxon>Platyhelminthes</taxon>
        <taxon>Trematoda</taxon>
        <taxon>Digenea</taxon>
        <taxon>Plagiorchiida</taxon>
        <taxon>Echinostomata</taxon>
        <taxon>Echinostomatoidea</taxon>
        <taxon>Echinostomatidae</taxon>
        <taxon>Echinostoma</taxon>
    </lineage>
</organism>
<dbReference type="PANTHER" id="PTHR23168:SF0">
    <property type="entry name" value="MITOTIC SPINDLE ASSEMBLY CHECKPOINT PROTEIN MAD1"/>
    <property type="match status" value="1"/>
</dbReference>
<comment type="similarity">
    <text evidence="2">Belongs to the MAD1 family.</text>
</comment>
<evidence type="ECO:0000256" key="4">
    <source>
        <dbReference type="ARBA" id="ARBA00022776"/>
    </source>
</evidence>
<dbReference type="Pfam" id="PF05557">
    <property type="entry name" value="MAD"/>
    <property type="match status" value="1"/>
</dbReference>
<comment type="subcellular location">
    <subcellularLocation>
        <location evidence="1">Nucleus</location>
    </subcellularLocation>
</comment>
<dbReference type="PANTHER" id="PTHR23168">
    <property type="entry name" value="MITOTIC SPINDLE ASSEMBLY CHECKPOINT PROTEIN MAD1 MITOTIC ARREST DEFICIENT-LIKE PROTEIN 1"/>
    <property type="match status" value="1"/>
</dbReference>
<dbReference type="GO" id="GO:0051315">
    <property type="term" value="P:attachment of mitotic spindle microtubules to kinetochore"/>
    <property type="evidence" value="ECO:0007669"/>
    <property type="project" value="TreeGrafter"/>
</dbReference>
<dbReference type="Gene3D" id="3.30.457.60">
    <property type="match status" value="1"/>
</dbReference>
<evidence type="ECO:0000256" key="3">
    <source>
        <dbReference type="ARBA" id="ARBA00022618"/>
    </source>
</evidence>
<dbReference type="AlphaFoldDB" id="A0A183AWT8"/>
<evidence type="ECO:0000256" key="5">
    <source>
        <dbReference type="ARBA" id="ARBA00023242"/>
    </source>
</evidence>
<dbReference type="WBParaSite" id="ECPE_0001145801-mRNA-1">
    <property type="protein sequence ID" value="ECPE_0001145801-mRNA-1"/>
    <property type="gene ID" value="ECPE_0001145801"/>
</dbReference>
<dbReference type="GO" id="GO:0072686">
    <property type="term" value="C:mitotic spindle"/>
    <property type="evidence" value="ECO:0007669"/>
    <property type="project" value="TreeGrafter"/>
</dbReference>
<evidence type="ECO:0000256" key="2">
    <source>
        <dbReference type="ARBA" id="ARBA00008029"/>
    </source>
</evidence>
<keyword evidence="3" id="KW-0132">Cell division</keyword>
<keyword evidence="4" id="KW-0498">Mitosis</keyword>
<dbReference type="GO" id="GO:0005635">
    <property type="term" value="C:nuclear envelope"/>
    <property type="evidence" value="ECO:0007669"/>
    <property type="project" value="TreeGrafter"/>
</dbReference>
<keyword evidence="6" id="KW-0131">Cell cycle</keyword>
<dbReference type="GO" id="GO:0051301">
    <property type="term" value="P:cell division"/>
    <property type="evidence" value="ECO:0007669"/>
    <property type="project" value="UniProtKB-KW"/>
</dbReference>
<reference evidence="7" key="1">
    <citation type="submission" date="2016-06" db="UniProtKB">
        <authorList>
            <consortium name="WormBaseParasite"/>
        </authorList>
    </citation>
    <scope>IDENTIFICATION</scope>
</reference>
<proteinExistence type="inferred from homology"/>
<keyword evidence="5" id="KW-0539">Nucleus</keyword>
<dbReference type="GO" id="GO:0007094">
    <property type="term" value="P:mitotic spindle assembly checkpoint signaling"/>
    <property type="evidence" value="ECO:0007669"/>
    <property type="project" value="InterPro"/>
</dbReference>
<dbReference type="InterPro" id="IPR008672">
    <property type="entry name" value="Mad1"/>
</dbReference>
<protein>
    <submittedName>
        <fullName evidence="7">Capsid protein</fullName>
    </submittedName>
</protein>
<evidence type="ECO:0000256" key="6">
    <source>
        <dbReference type="ARBA" id="ARBA00023306"/>
    </source>
</evidence>
<dbReference type="GO" id="GO:0000776">
    <property type="term" value="C:kinetochore"/>
    <property type="evidence" value="ECO:0007669"/>
    <property type="project" value="TreeGrafter"/>
</dbReference>
<name>A0A183AWT8_9TREM</name>
<accession>A0A183AWT8</accession>
<sequence>LRGDRLMELFDKASARFRGAFRDLLGYRVDVRPSDEYKVRPVFASDSSEYLMFQKGIPPELTNLLRNCFIHRLQYTEEDAFDDCSRIDGQLVLKENQFSQRLSDDIRAYLGSTASYPGFFAALTLSYVQQTTMVA</sequence>
<evidence type="ECO:0000313" key="7">
    <source>
        <dbReference type="WBParaSite" id="ECPE_0001145801-mRNA-1"/>
    </source>
</evidence>